<feature type="active site" description="Charge relay system" evidence="9">
    <location>
        <position position="242"/>
    </location>
</feature>
<feature type="active site" description="Charge relay system" evidence="9">
    <location>
        <position position="485"/>
    </location>
</feature>
<dbReference type="PANTHER" id="PTHR14218:SF15">
    <property type="entry name" value="TRIPEPTIDYL-PEPTIDASE 1"/>
    <property type="match status" value="1"/>
</dbReference>
<evidence type="ECO:0000313" key="14">
    <source>
        <dbReference type="Proteomes" id="UP001165085"/>
    </source>
</evidence>
<feature type="binding site" evidence="9">
    <location>
        <position position="532"/>
    </location>
    <ligand>
        <name>Ca(2+)</name>
        <dbReference type="ChEBI" id="CHEBI:29108"/>
    </ligand>
</feature>
<keyword evidence="5 9" id="KW-0106">Calcium</keyword>
<proteinExistence type="predicted"/>
<feature type="active site" description="Charge relay system" evidence="9">
    <location>
        <position position="238"/>
    </location>
</feature>
<feature type="signal peptide" evidence="11">
    <location>
        <begin position="1"/>
        <end position="29"/>
    </location>
</feature>
<evidence type="ECO:0000256" key="2">
    <source>
        <dbReference type="ARBA" id="ARBA00022723"/>
    </source>
</evidence>
<gene>
    <name evidence="13" type="ORF">TrST_g7428</name>
</gene>
<dbReference type="EC" id="3.4.21.62" evidence="8"/>
<evidence type="ECO:0000256" key="8">
    <source>
        <dbReference type="ARBA" id="ARBA00023619"/>
    </source>
</evidence>
<dbReference type="GO" id="GO:0046872">
    <property type="term" value="F:metal ion binding"/>
    <property type="evidence" value="ECO:0007669"/>
    <property type="project" value="UniProtKB-UniRule"/>
</dbReference>
<dbReference type="Gene3D" id="3.40.50.200">
    <property type="entry name" value="Peptidase S8/S53 domain"/>
    <property type="match status" value="1"/>
</dbReference>
<dbReference type="InterPro" id="IPR015366">
    <property type="entry name" value="S53_propep"/>
</dbReference>
<feature type="chain" id="PRO_5040928765" description="subtilisin" evidence="11">
    <location>
        <begin position="30"/>
        <end position="576"/>
    </location>
</feature>
<evidence type="ECO:0000256" key="4">
    <source>
        <dbReference type="ARBA" id="ARBA00022825"/>
    </source>
</evidence>
<keyword evidence="11" id="KW-0732">Signal</keyword>
<dbReference type="InterPro" id="IPR030400">
    <property type="entry name" value="Sedolisin_dom"/>
</dbReference>
<comment type="caution">
    <text evidence="13">The sequence shown here is derived from an EMBL/GenBank/DDBJ whole genome shotgun (WGS) entry which is preliminary data.</text>
</comment>
<evidence type="ECO:0000256" key="6">
    <source>
        <dbReference type="ARBA" id="ARBA00023145"/>
    </source>
</evidence>
<dbReference type="PROSITE" id="PS51695">
    <property type="entry name" value="SEDOLISIN"/>
    <property type="match status" value="1"/>
</dbReference>
<dbReference type="SUPFAM" id="SSF52743">
    <property type="entry name" value="Subtilisin-like"/>
    <property type="match status" value="1"/>
</dbReference>
<evidence type="ECO:0000256" key="11">
    <source>
        <dbReference type="SAM" id="SignalP"/>
    </source>
</evidence>
<keyword evidence="2 9" id="KW-0479">Metal-binding</keyword>
<dbReference type="PANTHER" id="PTHR14218">
    <property type="entry name" value="PROTEASE S8 TRIPEPTIDYL PEPTIDASE I CLN2"/>
    <property type="match status" value="1"/>
</dbReference>
<protein>
    <recommendedName>
        <fullName evidence="8">subtilisin</fullName>
        <ecNumber evidence="8">3.4.21.62</ecNumber>
    </recommendedName>
</protein>
<evidence type="ECO:0000256" key="3">
    <source>
        <dbReference type="ARBA" id="ARBA00022801"/>
    </source>
</evidence>
<organism evidence="13 14">
    <name type="scientific">Triparma strigata</name>
    <dbReference type="NCBI Taxonomy" id="1606541"/>
    <lineage>
        <taxon>Eukaryota</taxon>
        <taxon>Sar</taxon>
        <taxon>Stramenopiles</taxon>
        <taxon>Ochrophyta</taxon>
        <taxon>Bolidophyceae</taxon>
        <taxon>Parmales</taxon>
        <taxon>Triparmaceae</taxon>
        <taxon>Triparma</taxon>
    </lineage>
</organism>
<dbReference type="InterPro" id="IPR036852">
    <property type="entry name" value="Peptidase_S8/S53_dom_sf"/>
</dbReference>
<keyword evidence="6" id="KW-0865">Zymogen</keyword>
<feature type="domain" description="Peptidase S53" evidence="12">
    <location>
        <begin position="165"/>
        <end position="572"/>
    </location>
</feature>
<evidence type="ECO:0000256" key="1">
    <source>
        <dbReference type="ARBA" id="ARBA00022670"/>
    </source>
</evidence>
<evidence type="ECO:0000256" key="9">
    <source>
        <dbReference type="PROSITE-ProRule" id="PRU01032"/>
    </source>
</evidence>
<keyword evidence="1 9" id="KW-0645">Protease</keyword>
<dbReference type="GO" id="GO:0006508">
    <property type="term" value="P:proteolysis"/>
    <property type="evidence" value="ECO:0007669"/>
    <property type="project" value="UniProtKB-KW"/>
</dbReference>
<evidence type="ECO:0000256" key="5">
    <source>
        <dbReference type="ARBA" id="ARBA00022837"/>
    </source>
</evidence>
<dbReference type="GO" id="GO:0004252">
    <property type="term" value="F:serine-type endopeptidase activity"/>
    <property type="evidence" value="ECO:0007669"/>
    <property type="project" value="UniProtKB-UniRule"/>
</dbReference>
<feature type="binding site" evidence="9">
    <location>
        <position position="550"/>
    </location>
    <ligand>
        <name>Ca(2+)</name>
        <dbReference type="ChEBI" id="CHEBI:29108"/>
    </ligand>
</feature>
<reference evidence="14" key="1">
    <citation type="journal article" date="2023" name="Commun. Biol.">
        <title>Genome analysis of Parmales, the sister group of diatoms, reveals the evolutionary specialization of diatoms from phago-mixotrophs to photoautotrophs.</title>
        <authorList>
            <person name="Ban H."/>
            <person name="Sato S."/>
            <person name="Yoshikawa S."/>
            <person name="Yamada K."/>
            <person name="Nakamura Y."/>
            <person name="Ichinomiya M."/>
            <person name="Sato N."/>
            <person name="Blanc-Mathieu R."/>
            <person name="Endo H."/>
            <person name="Kuwata A."/>
            <person name="Ogata H."/>
        </authorList>
    </citation>
    <scope>NUCLEOTIDE SEQUENCE [LARGE SCALE GENOMIC DNA]</scope>
    <source>
        <strain evidence="14">NIES 3701</strain>
    </source>
</reference>
<keyword evidence="4 9" id="KW-0720">Serine protease</keyword>
<evidence type="ECO:0000313" key="13">
    <source>
        <dbReference type="EMBL" id="GMH52254.1"/>
    </source>
</evidence>
<dbReference type="Pfam" id="PF09286">
    <property type="entry name" value="Pro-kuma_activ"/>
    <property type="match status" value="1"/>
</dbReference>
<feature type="region of interest" description="Disordered" evidence="10">
    <location>
        <begin position="143"/>
        <end position="165"/>
    </location>
</feature>
<evidence type="ECO:0000256" key="7">
    <source>
        <dbReference type="ARBA" id="ARBA00023529"/>
    </source>
</evidence>
<sequence length="576" mass="61207">MTPHHSSSLLRLLSLLPLLTVPLTSTVTATPVTLTAHLRQSNLTELESTFWAIADPKSSLYLKHLSLPELAELIGASYEDIDAAAAFFKKAGGYDITVSNLRDTVTASFDSKPDVRLTSRGLPHESTHPDAVEFLVRQDVLPPSTPPLIPSAPPRTSAGSDSSPSYTISNIKDAYGIPTDYQASHPDTTQMVWGPGTFGYSKAKLEAHKIAEAPLINMDKIEFWTENHGTPGGDNFGEGQLDVDMISSFGLNVTTLVANTNTSASTEETTGFGAALLNFLTDLSSREEVPHVLSMSLGSLSSASCNLLCSEAAKTGIALTDCQAYISEQRQVCMYLSDDQTARINTALQVLGARGVTVMGSSGDGGSHFSFGPFQGSGDDAAIADALNEVSCKFQMPVFPTASPYVLSIGGEMWEVNSKHPVTWAGYGGGSGAGFSIQFEAPPHQQSSTTVSDYLQKPGMPPASSFNAKNRAYPDMSAVGVMGTSQSCPISAGIWSLITDIRLNKGLPPLGFVAPRLWQVAEEYPGEAFEDIIGGDSNTSCSNGFPATDGWDANTGFGRPIWDGFVKHFADDDVHA</sequence>
<keyword evidence="14" id="KW-1185">Reference proteome</keyword>
<name>A0A9W6ZKM8_9STRA</name>
<keyword evidence="3 9" id="KW-0378">Hydrolase</keyword>
<dbReference type="OrthoDB" id="409122at2759"/>
<evidence type="ECO:0000259" key="12">
    <source>
        <dbReference type="PROSITE" id="PS51695"/>
    </source>
</evidence>
<comment type="catalytic activity">
    <reaction evidence="7">
        <text>Hydrolysis of proteins with broad specificity for peptide bonds, and a preference for a large uncharged residue in P1. Hydrolyzes peptide amides.</text>
        <dbReference type="EC" id="3.4.21.62"/>
    </reaction>
</comment>
<dbReference type="SUPFAM" id="SSF54897">
    <property type="entry name" value="Protease propeptides/inhibitors"/>
    <property type="match status" value="1"/>
</dbReference>
<comment type="cofactor">
    <cofactor evidence="9">
        <name>Ca(2+)</name>
        <dbReference type="ChEBI" id="CHEBI:29108"/>
    </cofactor>
    <text evidence="9">Binds 1 Ca(2+) ion per subunit.</text>
</comment>
<dbReference type="EMBL" id="BRXY01000009">
    <property type="protein sequence ID" value="GMH52254.1"/>
    <property type="molecule type" value="Genomic_DNA"/>
</dbReference>
<evidence type="ECO:0000256" key="10">
    <source>
        <dbReference type="SAM" id="MobiDB-lite"/>
    </source>
</evidence>
<accession>A0A9W6ZKM8</accession>
<dbReference type="GO" id="GO:0008240">
    <property type="term" value="F:tripeptidyl-peptidase activity"/>
    <property type="evidence" value="ECO:0007669"/>
    <property type="project" value="TreeGrafter"/>
</dbReference>
<dbReference type="AlphaFoldDB" id="A0A9W6ZKM8"/>
<feature type="binding site" evidence="9">
    <location>
        <position position="531"/>
    </location>
    <ligand>
        <name>Ca(2+)</name>
        <dbReference type="ChEBI" id="CHEBI:29108"/>
    </ligand>
</feature>
<feature type="binding site" evidence="9">
    <location>
        <position position="552"/>
    </location>
    <ligand>
        <name>Ca(2+)</name>
        <dbReference type="ChEBI" id="CHEBI:29108"/>
    </ligand>
</feature>
<dbReference type="InterPro" id="IPR050819">
    <property type="entry name" value="Tripeptidyl-peptidase_I"/>
</dbReference>
<feature type="compositionally biased region" description="Pro residues" evidence="10">
    <location>
        <begin position="143"/>
        <end position="153"/>
    </location>
</feature>
<dbReference type="Proteomes" id="UP001165085">
    <property type="component" value="Unassembled WGS sequence"/>
</dbReference>